<organism evidence="7 8">
    <name type="scientific">Balneicella halophila</name>
    <dbReference type="NCBI Taxonomy" id="1537566"/>
    <lineage>
        <taxon>Bacteria</taxon>
        <taxon>Pseudomonadati</taxon>
        <taxon>Bacteroidota</taxon>
        <taxon>Bacteroidia</taxon>
        <taxon>Bacteroidales</taxon>
        <taxon>Balneicellaceae</taxon>
        <taxon>Balneicella</taxon>
    </lineage>
</organism>
<feature type="transmembrane region" description="Helical" evidence="6">
    <location>
        <begin position="53"/>
        <end position="79"/>
    </location>
</feature>
<dbReference type="OrthoDB" id="9807977at2"/>
<comment type="caution">
    <text evidence="7">The sequence shown here is derived from an EMBL/GenBank/DDBJ whole genome shotgun (WGS) entry which is preliminary data.</text>
</comment>
<dbReference type="AlphaFoldDB" id="A0A7L4UQ19"/>
<feature type="transmembrane region" description="Helical" evidence="6">
    <location>
        <begin position="278"/>
        <end position="296"/>
    </location>
</feature>
<evidence type="ECO:0000256" key="4">
    <source>
        <dbReference type="ARBA" id="ARBA00022989"/>
    </source>
</evidence>
<evidence type="ECO:0000313" key="8">
    <source>
        <dbReference type="Proteomes" id="UP000251835"/>
    </source>
</evidence>
<feature type="transmembrane region" description="Helical" evidence="6">
    <location>
        <begin position="333"/>
        <end position="354"/>
    </location>
</feature>
<name>A0A7L4UQ19_BALHA</name>
<reference evidence="7 8" key="1">
    <citation type="submission" date="2018-05" db="EMBL/GenBank/DDBJ databases">
        <title>Genomic Encyclopedia of Type Strains, Phase IV (KMG-IV): sequencing the most valuable type-strain genomes for metagenomic binning, comparative biology and taxonomic classification.</title>
        <authorList>
            <person name="Goeker M."/>
        </authorList>
    </citation>
    <scope>NUCLEOTIDE SEQUENCE [LARGE SCALE GENOMIC DNA]</scope>
    <source>
        <strain evidence="7 8">DSM 28579</strain>
    </source>
</reference>
<comment type="subcellular location">
    <subcellularLocation>
        <location evidence="1">Cell membrane</location>
        <topology evidence="1">Multi-pass membrane protein</topology>
    </subcellularLocation>
</comment>
<evidence type="ECO:0000256" key="2">
    <source>
        <dbReference type="ARBA" id="ARBA00022475"/>
    </source>
</evidence>
<dbReference type="EMBL" id="QENZ01000004">
    <property type="protein sequence ID" value="PVX50987.1"/>
    <property type="molecule type" value="Genomic_DNA"/>
</dbReference>
<evidence type="ECO:0000256" key="1">
    <source>
        <dbReference type="ARBA" id="ARBA00004651"/>
    </source>
</evidence>
<dbReference type="GO" id="GO:0015920">
    <property type="term" value="P:lipopolysaccharide transport"/>
    <property type="evidence" value="ECO:0007669"/>
    <property type="project" value="TreeGrafter"/>
</dbReference>
<dbReference type="Pfam" id="PF03739">
    <property type="entry name" value="LptF_LptG"/>
    <property type="match status" value="1"/>
</dbReference>
<sequence length="359" mass="40827">MLKKIDWYIIKKFLGTFFFSLLLIIIVVLVFTYSEQADNFQYNNAPSDVIVKYYLTLAPFFATLFSPTFTFIAVVFFTSKMAFNSEIIGMFSNGISLHRLLRPYFVGAFIIAAFSFILTNFILPSTNEIKNDIYDNYITKRRGGQQNTNIHMQLEKGLFISIGSYSTDKEIGRRVKMERFEDGVMQSTLTASEIVWNNDNQNWTLKQYNIRDINDLSETITKGRALDTVINLVPSELIIKDNSTESMTLVELYRFIEDQKTKGTNNVAEYQVKLYERLASPLATFILTLIGVSLASRKIRGGVGLHLGLGLLIAFSFLMFMRVSTVIASAGTITPLLAIWLPNIIFALIAYILYRLAPK</sequence>
<evidence type="ECO:0000313" key="7">
    <source>
        <dbReference type="EMBL" id="PVX50987.1"/>
    </source>
</evidence>
<dbReference type="Proteomes" id="UP000251835">
    <property type="component" value="Unassembled WGS sequence"/>
</dbReference>
<dbReference type="PANTHER" id="PTHR33529:SF8">
    <property type="entry name" value="PERMEASE, YJGP_YJGQ FAMILY"/>
    <property type="match status" value="1"/>
</dbReference>
<dbReference type="RefSeq" id="WP_116496534.1">
    <property type="nucleotide sequence ID" value="NZ_QENZ01000004.1"/>
</dbReference>
<keyword evidence="8" id="KW-1185">Reference proteome</keyword>
<proteinExistence type="predicted"/>
<feature type="transmembrane region" description="Helical" evidence="6">
    <location>
        <begin position="303"/>
        <end position="321"/>
    </location>
</feature>
<keyword evidence="2" id="KW-1003">Cell membrane</keyword>
<dbReference type="PANTHER" id="PTHR33529">
    <property type="entry name" value="SLR0882 PROTEIN-RELATED"/>
    <property type="match status" value="1"/>
</dbReference>
<accession>A0A7L4UQ19</accession>
<evidence type="ECO:0000256" key="5">
    <source>
        <dbReference type="ARBA" id="ARBA00023136"/>
    </source>
</evidence>
<keyword evidence="5 6" id="KW-0472">Membrane</keyword>
<keyword evidence="4 6" id="KW-1133">Transmembrane helix</keyword>
<dbReference type="InterPro" id="IPR005495">
    <property type="entry name" value="LptG/LptF_permease"/>
</dbReference>
<protein>
    <submittedName>
        <fullName evidence="7">Lipopolysaccharide export system permease protein</fullName>
    </submittedName>
</protein>
<dbReference type="GO" id="GO:0043190">
    <property type="term" value="C:ATP-binding cassette (ABC) transporter complex"/>
    <property type="evidence" value="ECO:0007669"/>
    <property type="project" value="TreeGrafter"/>
</dbReference>
<feature type="transmembrane region" description="Helical" evidence="6">
    <location>
        <begin position="100"/>
        <end position="123"/>
    </location>
</feature>
<evidence type="ECO:0000256" key="3">
    <source>
        <dbReference type="ARBA" id="ARBA00022692"/>
    </source>
</evidence>
<keyword evidence="3 6" id="KW-0812">Transmembrane</keyword>
<gene>
    <name evidence="7" type="ORF">C7377_1317</name>
</gene>
<evidence type="ECO:0000256" key="6">
    <source>
        <dbReference type="SAM" id="Phobius"/>
    </source>
</evidence>
<feature type="transmembrane region" description="Helical" evidence="6">
    <location>
        <begin position="12"/>
        <end position="33"/>
    </location>
</feature>